<reference evidence="8" key="1">
    <citation type="submission" date="2015-04" db="EMBL/GenBank/DDBJ databases">
        <authorList>
            <person name="Syromyatnikov M.Y."/>
            <person name="Popov V.N."/>
        </authorList>
    </citation>
    <scope>NUCLEOTIDE SEQUENCE</scope>
    <source>
        <strain evidence="8">MO-1</strain>
    </source>
</reference>
<gene>
    <name evidence="8" type="ORF">MAGMO_3303</name>
</gene>
<dbReference type="EMBL" id="LO017727">
    <property type="protein sequence ID" value="CRH07440.1"/>
    <property type="molecule type" value="Genomic_DNA"/>
</dbReference>
<evidence type="ECO:0000256" key="3">
    <source>
        <dbReference type="ARBA" id="ARBA00022795"/>
    </source>
</evidence>
<feature type="domain" description="FlgD/Vpr Ig-like" evidence="6">
    <location>
        <begin position="105"/>
        <end position="178"/>
    </location>
</feature>
<evidence type="ECO:0000313" key="8">
    <source>
        <dbReference type="EMBL" id="CRH07440.1"/>
    </source>
</evidence>
<comment type="function">
    <text evidence="4 5">Required for flagellar hook formation. May act as a scaffolding protein.</text>
</comment>
<keyword evidence="8" id="KW-0282">Flagellum</keyword>
<keyword evidence="8" id="KW-0969">Cilium</keyword>
<evidence type="ECO:0000256" key="1">
    <source>
        <dbReference type="ARBA" id="ARBA00010577"/>
    </source>
</evidence>
<comment type="similarity">
    <text evidence="1 5">Belongs to the FlgD family.</text>
</comment>
<dbReference type="Pfam" id="PF13861">
    <property type="entry name" value="FLgD_tudor"/>
    <property type="match status" value="1"/>
</dbReference>
<keyword evidence="8" id="KW-0966">Cell projection</keyword>
<dbReference type="AlphaFoldDB" id="A0A1S7LKP2"/>
<evidence type="ECO:0000256" key="2">
    <source>
        <dbReference type="ARBA" id="ARBA00016013"/>
    </source>
</evidence>
<organism evidence="8">
    <name type="scientific">Magnetococcus massalia (strain MO-1)</name>
    <dbReference type="NCBI Taxonomy" id="451514"/>
    <lineage>
        <taxon>Bacteria</taxon>
        <taxon>Pseudomonadati</taxon>
        <taxon>Pseudomonadota</taxon>
        <taxon>Magnetococcia</taxon>
        <taxon>Magnetococcales</taxon>
        <taxon>Magnetococcaceae</taxon>
        <taxon>Magnetococcus</taxon>
    </lineage>
</organism>
<dbReference type="GO" id="GO:0044781">
    <property type="term" value="P:bacterial-type flagellum organization"/>
    <property type="evidence" value="ECO:0007669"/>
    <property type="project" value="UniProtKB-UniRule"/>
</dbReference>
<dbReference type="Gene3D" id="2.60.40.4070">
    <property type="match status" value="1"/>
</dbReference>
<dbReference type="Pfam" id="PF03963">
    <property type="entry name" value="FlgD"/>
    <property type="match status" value="1"/>
</dbReference>
<proteinExistence type="inferred from homology"/>
<keyword evidence="3 5" id="KW-1005">Bacterial flagellum biogenesis</keyword>
<protein>
    <recommendedName>
        <fullName evidence="2 5">Basal-body rod modification protein FlgD</fullName>
    </recommendedName>
</protein>
<name>A0A1S7LKP2_MAGMO</name>
<sequence>MSTTGIVGNVPVYNADAGKYVDSEKNADDLQNDFLRMLTAQLEYQDPLEPMENTEFTAQMAQFTTLGEQQRMTQLMEQLVEVSSQGSGNMNNAVSYIGRDVLVGGNSMQSANGQAEVNFELSKAGTVEIAVYNNAGEVLKTVSRSYDKGGIHSVDMNDPLYGEAIADGNYNFRVNITDAAEGTTVETLTSGLVSGVVNDPTNGVKLEVEGSQFDLADVRRIQLSQ</sequence>
<dbReference type="InterPro" id="IPR025963">
    <property type="entry name" value="FLgD_Tudor"/>
</dbReference>
<dbReference type="InterPro" id="IPR005648">
    <property type="entry name" value="FlgD"/>
</dbReference>
<dbReference type="Pfam" id="PF13860">
    <property type="entry name" value="FlgD_ig"/>
    <property type="match status" value="1"/>
</dbReference>
<evidence type="ECO:0000256" key="4">
    <source>
        <dbReference type="ARBA" id="ARBA00024746"/>
    </source>
</evidence>
<dbReference type="Gene3D" id="2.30.30.910">
    <property type="match status" value="1"/>
</dbReference>
<dbReference type="InterPro" id="IPR025965">
    <property type="entry name" value="FlgD/Vpr_Ig-like"/>
</dbReference>
<evidence type="ECO:0000256" key="5">
    <source>
        <dbReference type="RuleBase" id="RU362076"/>
    </source>
</evidence>
<evidence type="ECO:0000259" key="7">
    <source>
        <dbReference type="Pfam" id="PF13861"/>
    </source>
</evidence>
<accession>A0A1S7LKP2</accession>
<evidence type="ECO:0000259" key="6">
    <source>
        <dbReference type="Pfam" id="PF13860"/>
    </source>
</evidence>
<feature type="domain" description="FlgD Tudor-like" evidence="7">
    <location>
        <begin position="90"/>
        <end position="219"/>
    </location>
</feature>